<proteinExistence type="predicted"/>
<dbReference type="EMBL" id="JBDJPC010000010">
    <property type="protein sequence ID" value="KAL1490552.1"/>
    <property type="molecule type" value="Genomic_DNA"/>
</dbReference>
<feature type="domain" description="Macro" evidence="2">
    <location>
        <begin position="213"/>
        <end position="368"/>
    </location>
</feature>
<accession>A0ABD1E797</accession>
<name>A0ABD1E797_HYPHA</name>
<organism evidence="3 4">
    <name type="scientific">Hypothenemus hampei</name>
    <name type="common">Coffee berry borer</name>
    <dbReference type="NCBI Taxonomy" id="57062"/>
    <lineage>
        <taxon>Eukaryota</taxon>
        <taxon>Metazoa</taxon>
        <taxon>Ecdysozoa</taxon>
        <taxon>Arthropoda</taxon>
        <taxon>Hexapoda</taxon>
        <taxon>Insecta</taxon>
        <taxon>Pterygota</taxon>
        <taxon>Neoptera</taxon>
        <taxon>Endopterygota</taxon>
        <taxon>Coleoptera</taxon>
        <taxon>Polyphaga</taxon>
        <taxon>Cucujiformia</taxon>
        <taxon>Curculionidae</taxon>
        <taxon>Scolytinae</taxon>
        <taxon>Hypothenemus</taxon>
    </lineage>
</organism>
<dbReference type="InterPro" id="IPR002589">
    <property type="entry name" value="Macro_dom"/>
</dbReference>
<dbReference type="InterPro" id="IPR050892">
    <property type="entry name" value="ADP-ribose_metab_enzymes"/>
</dbReference>
<comment type="caution">
    <text evidence="3">The sequence shown here is derived from an EMBL/GenBank/DDBJ whole genome shotgun (WGS) entry which is preliminary data.</text>
</comment>
<dbReference type="PANTHER" id="PTHR12521:SF0">
    <property type="entry name" value="ADP-RIBOSE GLYCOHYDROLASE OARD1"/>
    <property type="match status" value="1"/>
</dbReference>
<dbReference type="Pfam" id="PF07145">
    <property type="entry name" value="PAM2"/>
    <property type="match status" value="1"/>
</dbReference>
<reference evidence="3 4" key="1">
    <citation type="submission" date="2024-05" db="EMBL/GenBank/DDBJ databases">
        <title>Genetic variation in Jamaican populations of the coffee berry borer (Hypothenemus hampei).</title>
        <authorList>
            <person name="Errbii M."/>
            <person name="Myrie A."/>
        </authorList>
    </citation>
    <scope>NUCLEOTIDE SEQUENCE [LARGE SCALE GENOMIC DNA]</scope>
    <source>
        <strain evidence="3">JA-Hopewell-2020-01-JO</strain>
        <tissue evidence="3">Whole body</tissue>
    </source>
</reference>
<dbReference type="Proteomes" id="UP001566132">
    <property type="component" value="Unassembled WGS sequence"/>
</dbReference>
<dbReference type="PANTHER" id="PTHR12521">
    <property type="entry name" value="PROTEIN C6ORF130"/>
    <property type="match status" value="1"/>
</dbReference>
<evidence type="ECO:0000313" key="3">
    <source>
        <dbReference type="EMBL" id="KAL1490552.1"/>
    </source>
</evidence>
<evidence type="ECO:0000313" key="4">
    <source>
        <dbReference type="Proteomes" id="UP001566132"/>
    </source>
</evidence>
<dbReference type="SUPFAM" id="SSF52949">
    <property type="entry name" value="Macro domain-like"/>
    <property type="match status" value="1"/>
</dbReference>
<dbReference type="AlphaFoldDB" id="A0ABD1E797"/>
<dbReference type="InterPro" id="IPR009818">
    <property type="entry name" value="PAM2_motif"/>
</dbReference>
<feature type="region of interest" description="Disordered" evidence="1">
    <location>
        <begin position="1"/>
        <end position="32"/>
    </location>
</feature>
<feature type="region of interest" description="Disordered" evidence="1">
    <location>
        <begin position="93"/>
        <end position="192"/>
    </location>
</feature>
<protein>
    <recommendedName>
        <fullName evidence="2">Macro domain-containing protein</fullName>
    </recommendedName>
</protein>
<dbReference type="InterPro" id="IPR043472">
    <property type="entry name" value="Macro_dom-like"/>
</dbReference>
<feature type="compositionally biased region" description="Basic and acidic residues" evidence="1">
    <location>
        <begin position="138"/>
        <end position="152"/>
    </location>
</feature>
<gene>
    <name evidence="3" type="ORF">ABEB36_013228</name>
</gene>
<dbReference type="Gene3D" id="3.40.220.10">
    <property type="entry name" value="Leucine Aminopeptidase, subunit E, domain 1"/>
    <property type="match status" value="1"/>
</dbReference>
<keyword evidence="4" id="KW-1185">Reference proteome</keyword>
<dbReference type="PROSITE" id="PS51154">
    <property type="entry name" value="MACRO"/>
    <property type="match status" value="1"/>
</dbReference>
<dbReference type="CDD" id="cd02901">
    <property type="entry name" value="Macro_Poa1p-like"/>
    <property type="match status" value="1"/>
</dbReference>
<evidence type="ECO:0000259" key="2">
    <source>
        <dbReference type="PROSITE" id="PS51154"/>
    </source>
</evidence>
<sequence length="526" mass="61767">MFQDNKLYPSTYSKMSKLNPKAPEFIPRNTATQDPLLKTGETQVQDANSLEPSYEKKHLSHNNCIPEKPLHLKPEKFDHDPIYPETYNLRCSNSTQENKRIHQREQYSKYRGLNKPNSPSKFRGDSGDIQNYIKNNTQKKESPQKTSQERKPQYSKIDQVIRNPNRKSTPHFESKKLEDPRMVREKSSNKPVSKFERKYTNEDDSCKNDYENWEKNWNNVQKFTVVKEINADLFDQSLDFSLAHCVAEDLRMGSGIATTFKYKFKNLPQLLDQNPKQGGLAILKDNNRYIYYLVTKRESSEKPTYPSLWKSLIKMRDHINRHKIKKLAIPLLGCGRDRLDWNRVKAMIQQLFEKVDIEILVCKLQQDEQENQNDSKCPVVIEDTSVNEIEFGTLLLYFTSTTGNQDKIMHNMLKKFQFLESFQTYEPKKLGDIIYFDDKKQNYGLCGCVVRKTESEPISFESLHECIKKINNMNRNFGKTERFNYVAFQWVNESNYLDDLINQKLITMFSNLLDNVQLHVCKGSFS</sequence>
<evidence type="ECO:0000256" key="1">
    <source>
        <dbReference type="SAM" id="MobiDB-lite"/>
    </source>
</evidence>
<feature type="compositionally biased region" description="Basic and acidic residues" evidence="1">
    <location>
        <begin position="170"/>
        <end position="192"/>
    </location>
</feature>
<feature type="compositionally biased region" description="Basic and acidic residues" evidence="1">
    <location>
        <begin position="97"/>
        <end position="108"/>
    </location>
</feature>